<evidence type="ECO:0000259" key="1">
    <source>
        <dbReference type="Pfam" id="PF02589"/>
    </source>
</evidence>
<dbReference type="RefSeq" id="WP_348396886.1">
    <property type="nucleotide sequence ID" value="NZ_CP136600.1"/>
</dbReference>
<evidence type="ECO:0000313" key="3">
    <source>
        <dbReference type="Proteomes" id="UP001301442"/>
    </source>
</evidence>
<gene>
    <name evidence="2" type="ORF">RI844_02445</name>
</gene>
<sequence>MSTDYQIKSNAARSSIINKLKKEVAGADYDKLPEELSYQYQQLSKTQQVEQFIGHLEANHAQVIKLEKQQIPQVVSEQLKQRGIRTLLYGMQAPHSAQMAELDSYIHAEVFDFNLAENKEKLFNQTPAGITSSRAAIAATGSIVLWPTETEPRSLSLVPPVHMVIVDAEQLYANFSSLIREQQWQDNLPTNAILISGPSKTADIQQTLAYGAHGPKELLVLLLNA</sequence>
<proteinExistence type="predicted"/>
<dbReference type="InterPro" id="IPR003741">
    <property type="entry name" value="LUD_dom"/>
</dbReference>
<accession>A0ABZ0GRX0</accession>
<feature type="domain" description="LUD" evidence="1">
    <location>
        <begin position="49"/>
        <end position="223"/>
    </location>
</feature>
<keyword evidence="3" id="KW-1185">Reference proteome</keyword>
<protein>
    <submittedName>
        <fullName evidence="2">Lactate utilization protein</fullName>
    </submittedName>
</protein>
<dbReference type="SUPFAM" id="SSF100950">
    <property type="entry name" value="NagB/RpiA/CoA transferase-like"/>
    <property type="match status" value="1"/>
</dbReference>
<reference evidence="2 3" key="1">
    <citation type="submission" date="2023-09" db="EMBL/GenBank/DDBJ databases">
        <authorList>
            <person name="Qi X."/>
        </authorList>
    </citation>
    <scope>NUCLEOTIDE SEQUENCE [LARGE SCALE GENOMIC DNA]</scope>
    <source>
        <strain evidence="2 3">S1-1</strain>
    </source>
</reference>
<dbReference type="PANTHER" id="PTHR43682:SF1">
    <property type="entry name" value="LACTATE UTILIZATION PROTEIN C"/>
    <property type="match status" value="1"/>
</dbReference>
<dbReference type="Proteomes" id="UP001301442">
    <property type="component" value="Chromosome"/>
</dbReference>
<organism evidence="2 3">
    <name type="scientific">Thalassotalea fonticola</name>
    <dbReference type="NCBI Taxonomy" id="3065649"/>
    <lineage>
        <taxon>Bacteria</taxon>
        <taxon>Pseudomonadati</taxon>
        <taxon>Pseudomonadota</taxon>
        <taxon>Gammaproteobacteria</taxon>
        <taxon>Alteromonadales</taxon>
        <taxon>Colwelliaceae</taxon>
        <taxon>Thalassotalea</taxon>
    </lineage>
</organism>
<evidence type="ECO:0000313" key="2">
    <source>
        <dbReference type="EMBL" id="WOH38113.1"/>
    </source>
</evidence>
<dbReference type="EMBL" id="CP136600">
    <property type="protein sequence ID" value="WOH38113.1"/>
    <property type="molecule type" value="Genomic_DNA"/>
</dbReference>
<dbReference type="InterPro" id="IPR024185">
    <property type="entry name" value="FTHF_cligase-like_sf"/>
</dbReference>
<dbReference type="InterPro" id="IPR037171">
    <property type="entry name" value="NagB/RpiA_transferase-like"/>
</dbReference>
<dbReference type="PANTHER" id="PTHR43682">
    <property type="entry name" value="LACTATE UTILIZATION PROTEIN C"/>
    <property type="match status" value="1"/>
</dbReference>
<dbReference type="Gene3D" id="3.40.50.10420">
    <property type="entry name" value="NagB/RpiA/CoA transferase-like"/>
    <property type="match status" value="1"/>
</dbReference>
<name>A0ABZ0GRX0_9GAMM</name>
<dbReference type="Pfam" id="PF02589">
    <property type="entry name" value="LUD_dom"/>
    <property type="match status" value="1"/>
</dbReference>